<dbReference type="GO" id="GO:0001665">
    <property type="term" value="F:alpha-N-acetylgalactosaminide alpha-2,6-sialyltransferase activity"/>
    <property type="evidence" value="ECO:0007669"/>
    <property type="project" value="UniProtKB-EC"/>
</dbReference>
<dbReference type="GO" id="GO:0000139">
    <property type="term" value="C:Golgi membrane"/>
    <property type="evidence" value="ECO:0007669"/>
    <property type="project" value="UniProtKB-SubCell"/>
</dbReference>
<dbReference type="GeneID" id="109485368"/>
<evidence type="ECO:0000256" key="4">
    <source>
        <dbReference type="ARBA" id="ARBA00022676"/>
    </source>
</evidence>
<evidence type="ECO:0000256" key="5">
    <source>
        <dbReference type="ARBA" id="ARBA00022679"/>
    </source>
</evidence>
<proteinExistence type="inferred from homology"/>
<evidence type="ECO:0000256" key="3">
    <source>
        <dbReference type="ARBA" id="ARBA00006003"/>
    </source>
</evidence>
<keyword evidence="9" id="KW-0333">Golgi apparatus</keyword>
<keyword evidence="12" id="KW-0325">Glycoprotein</keyword>
<dbReference type="InterPro" id="IPR001675">
    <property type="entry name" value="Glyco_trans_29"/>
</dbReference>
<dbReference type="PANTHER" id="PTHR45941:SF8">
    <property type="entry name" value="ALPHA-N-ACETYLGALACTOSAMINIDE ALPHA-2,6-SIALYLTRANSFERASE 1-LIKE"/>
    <property type="match status" value="1"/>
</dbReference>
<evidence type="ECO:0000313" key="17">
    <source>
        <dbReference type="Proteomes" id="UP000515135"/>
    </source>
</evidence>
<sequence length="221" mass="25130">MTEWRPSTSLEFWGDLSDGKALDMLIPPRVRPELAEVPFATDPRHRISKCPTSLRQRADTSAWFGSRFVEDVKLFLDQDDINPAYWTEHLTYYKLPFGYRQENKTAVDLMVGALKNPKIFGPSGTREHPSVTDDSRVRCIRCAVVGSGGVMKGSKRGTEIDGHDYVFRVNHANMQEKFADDVGRKISFYTFYPESHEHDPRLAVSVSIPTHVKVDVLSKKI</sequence>
<evidence type="ECO:0000256" key="11">
    <source>
        <dbReference type="ARBA" id="ARBA00023157"/>
    </source>
</evidence>
<dbReference type="Proteomes" id="UP000515135">
    <property type="component" value="Unplaced"/>
</dbReference>
<reference evidence="18" key="1">
    <citation type="submission" date="2025-08" db="UniProtKB">
        <authorList>
            <consortium name="RefSeq"/>
        </authorList>
    </citation>
    <scope>IDENTIFICATION</scope>
    <source>
        <tissue evidence="18">Gonad</tissue>
    </source>
</reference>
<evidence type="ECO:0000256" key="2">
    <source>
        <dbReference type="ARBA" id="ARBA00004922"/>
    </source>
</evidence>
<dbReference type="RefSeq" id="XP_019644485.1">
    <property type="nucleotide sequence ID" value="XM_019788926.1"/>
</dbReference>
<evidence type="ECO:0000256" key="6">
    <source>
        <dbReference type="ARBA" id="ARBA00022692"/>
    </source>
</evidence>
<comment type="similarity">
    <text evidence="3">Belongs to the glycosyltransferase 29 family.</text>
</comment>
<evidence type="ECO:0000256" key="1">
    <source>
        <dbReference type="ARBA" id="ARBA00004323"/>
    </source>
</evidence>
<evidence type="ECO:0000256" key="12">
    <source>
        <dbReference type="ARBA" id="ARBA00023180"/>
    </source>
</evidence>
<keyword evidence="5" id="KW-0808">Transferase</keyword>
<keyword evidence="4" id="KW-0328">Glycosyltransferase</keyword>
<evidence type="ECO:0000256" key="15">
    <source>
        <dbReference type="ARBA" id="ARBA00050664"/>
    </source>
</evidence>
<keyword evidence="10" id="KW-0472">Membrane</keyword>
<keyword evidence="6" id="KW-0812">Transmembrane</keyword>
<evidence type="ECO:0000256" key="13">
    <source>
        <dbReference type="ARBA" id="ARBA00036348"/>
    </source>
</evidence>
<comment type="catalytic activity">
    <reaction evidence="16">
        <text>a 3-O-[N-acetyl-alpha-D-galactosaminyl]-L-threonyl-[protein] + CMP-N-acetyl-beta-neuraminate = a 3-O-[N-acetyl-alpha-neuraminosyl-(2-&gt;6)-N-acetyl-alpha-D-galactosaminyl]-L-threonyl-[protein] + CMP + H(+)</text>
        <dbReference type="Rhea" id="RHEA:81643"/>
        <dbReference type="Rhea" id="RHEA-COMP:11689"/>
        <dbReference type="Rhea" id="RHEA-COMP:19720"/>
        <dbReference type="ChEBI" id="CHEBI:15378"/>
        <dbReference type="ChEBI" id="CHEBI:57812"/>
        <dbReference type="ChEBI" id="CHEBI:60377"/>
        <dbReference type="ChEBI" id="CHEBI:87075"/>
        <dbReference type="ChEBI" id="CHEBI:231970"/>
    </reaction>
    <physiologicalReaction direction="left-to-right" evidence="16">
        <dbReference type="Rhea" id="RHEA:81644"/>
    </physiologicalReaction>
</comment>
<keyword evidence="8" id="KW-1133">Transmembrane helix</keyword>
<keyword evidence="17" id="KW-1185">Reference proteome</keyword>
<dbReference type="InterPro" id="IPR038578">
    <property type="entry name" value="GT29-like_sf"/>
</dbReference>
<accession>A0A6P4ZTI0</accession>
<evidence type="ECO:0000256" key="8">
    <source>
        <dbReference type="ARBA" id="ARBA00022989"/>
    </source>
</evidence>
<evidence type="ECO:0000256" key="16">
    <source>
        <dbReference type="ARBA" id="ARBA00052285"/>
    </source>
</evidence>
<dbReference type="KEGG" id="bbel:109485368"/>
<dbReference type="OrthoDB" id="10041068at2759"/>
<gene>
    <name evidence="18" type="primary">LOC109485368</name>
</gene>
<evidence type="ECO:0000256" key="7">
    <source>
        <dbReference type="ARBA" id="ARBA00022968"/>
    </source>
</evidence>
<dbReference type="Gene3D" id="3.90.1480.20">
    <property type="entry name" value="Glycosyl transferase family 29"/>
    <property type="match status" value="1"/>
</dbReference>
<evidence type="ECO:0000256" key="14">
    <source>
        <dbReference type="ARBA" id="ARBA00039109"/>
    </source>
</evidence>
<keyword evidence="11" id="KW-1015">Disulfide bond</keyword>
<evidence type="ECO:0000256" key="9">
    <source>
        <dbReference type="ARBA" id="ARBA00023034"/>
    </source>
</evidence>
<comment type="catalytic activity">
    <reaction evidence="15">
        <text>a 3-O-[N-acetyl-alpha-neuraminyl-(2-&gt;3)-beta-D-galactosyl-(1-&gt;3)-N-acetyl-alpha-D-galactosaminyl]-L-threonyl-[protein] + CMP-N-acetyl-beta-neuraminate = a 3-O-{alpha-Neu5Ac-(2-&gt;3)-beta-D-Gal-(1-&gt;3)-[alpha-Neu5Ac-(2-&gt;6)]-alpha-D-GalNAc}-L-threonyl-[protein] + CMP + H(+)</text>
        <dbReference type="Rhea" id="RHEA:81659"/>
        <dbReference type="Rhea" id="RHEA-COMP:14417"/>
        <dbReference type="Rhea" id="RHEA-COMP:16763"/>
        <dbReference type="ChEBI" id="CHEBI:15378"/>
        <dbReference type="ChEBI" id="CHEBI:57812"/>
        <dbReference type="ChEBI" id="CHEBI:60377"/>
        <dbReference type="ChEBI" id="CHEBI:139598"/>
        <dbReference type="ChEBI" id="CHEBI:156398"/>
    </reaction>
    <physiologicalReaction direction="left-to-right" evidence="15">
        <dbReference type="Rhea" id="RHEA:81660"/>
    </physiologicalReaction>
</comment>
<comment type="catalytic activity">
    <reaction evidence="13">
        <text>a beta-D-galactosyl-(1-&gt;3)-N-acetyl-alpha-D-galactosaminyl derivative + CMP-N-acetyl-beta-neuraminate = a beta-D-galactosyl-(1-&gt;3)-[N-acetyl-alpha-neuraminyl-(2-&gt;6)]-N-acetyl-alpha-D-galactosaminyl derivative + CMP + H(+)</text>
        <dbReference type="Rhea" id="RHEA:11136"/>
        <dbReference type="ChEBI" id="CHEBI:15378"/>
        <dbReference type="ChEBI" id="CHEBI:57812"/>
        <dbReference type="ChEBI" id="CHEBI:60377"/>
        <dbReference type="ChEBI" id="CHEBI:133470"/>
        <dbReference type="ChEBI" id="CHEBI:140764"/>
        <dbReference type="EC" id="2.4.3.3"/>
    </reaction>
    <physiologicalReaction direction="left-to-right" evidence="13">
        <dbReference type="Rhea" id="RHEA:11137"/>
    </physiologicalReaction>
</comment>
<evidence type="ECO:0000313" key="18">
    <source>
        <dbReference type="RefSeq" id="XP_019644485.1"/>
    </source>
</evidence>
<dbReference type="AlphaFoldDB" id="A0A6P4ZTI0"/>
<dbReference type="EC" id="2.4.3.3" evidence="14"/>
<comment type="subcellular location">
    <subcellularLocation>
        <location evidence="1">Golgi apparatus membrane</location>
        <topology evidence="1">Single-pass type II membrane protein</topology>
    </subcellularLocation>
</comment>
<organism evidence="17 18">
    <name type="scientific">Branchiostoma belcheri</name>
    <name type="common">Amphioxus</name>
    <dbReference type="NCBI Taxonomy" id="7741"/>
    <lineage>
        <taxon>Eukaryota</taxon>
        <taxon>Metazoa</taxon>
        <taxon>Chordata</taxon>
        <taxon>Cephalochordata</taxon>
        <taxon>Leptocardii</taxon>
        <taxon>Amphioxiformes</taxon>
        <taxon>Branchiostomatidae</taxon>
        <taxon>Branchiostoma</taxon>
    </lineage>
</organism>
<dbReference type="PANTHER" id="PTHR45941">
    <property type="entry name" value="ALPHA-N-ACETYLGALACTOSAMINIDE ALPHA-2,6-SIALYLTRANSFERASE 2-LIKE-RELATED"/>
    <property type="match status" value="1"/>
</dbReference>
<keyword evidence="7" id="KW-0735">Signal-anchor</keyword>
<dbReference type="Pfam" id="PF00777">
    <property type="entry name" value="Glyco_transf_29"/>
    <property type="match status" value="1"/>
</dbReference>
<protein>
    <recommendedName>
        <fullName evidence="14">alpha-N-acetylgalactosaminide alpha-2,6-sialyltransferase</fullName>
        <ecNumber evidence="14">2.4.3.3</ecNumber>
    </recommendedName>
</protein>
<name>A0A6P4ZTI0_BRABE</name>
<comment type="pathway">
    <text evidence="2">Protein modification; protein glycosylation.</text>
</comment>
<evidence type="ECO:0000256" key="10">
    <source>
        <dbReference type="ARBA" id="ARBA00023136"/>
    </source>
</evidence>